<dbReference type="PANTHER" id="PTHR18860">
    <property type="entry name" value="14-3-3 PROTEIN"/>
    <property type="match status" value="1"/>
</dbReference>
<dbReference type="EMBL" id="LFRF01000001">
    <property type="protein sequence ID" value="KND95242.1"/>
    <property type="molecule type" value="Genomic_DNA"/>
</dbReference>
<organism evidence="6 7">
    <name type="scientific">Tolypocladium ophioglossoides (strain CBS 100239)</name>
    <name type="common">Snaketongue truffleclub</name>
    <name type="synonym">Elaphocordyceps ophioglossoides</name>
    <dbReference type="NCBI Taxonomy" id="1163406"/>
    <lineage>
        <taxon>Eukaryota</taxon>
        <taxon>Fungi</taxon>
        <taxon>Dikarya</taxon>
        <taxon>Ascomycota</taxon>
        <taxon>Pezizomycotina</taxon>
        <taxon>Sordariomycetes</taxon>
        <taxon>Hypocreomycetidae</taxon>
        <taxon>Hypocreales</taxon>
        <taxon>Ophiocordycipitaceae</taxon>
        <taxon>Tolypocladium</taxon>
    </lineage>
</organism>
<dbReference type="InterPro" id="IPR036815">
    <property type="entry name" value="14-3-3_dom_sf"/>
</dbReference>
<sequence>MGHEDAVYLAKLAEQAERYEEMVDNMKIVASEDRDLTVEERNLLSVAYKNVIGARRASWRIVTSIEQKEESKGNSSQVTLIKEYRQKIEAELAKICDDILDVLDQHLIPSAKSGESKVFYHKMKGDYHRYLAEFAIGDRRKDSADKSLEAYKAATEVAQTELPPTHPIRLGLALNFSVFYYEILNAPDQACHLAKQAFDDAIAGKLTTYPDLLWLYFSDAIFAELDTLSEESYKDSTLIMQLLRDNLTLWTSSEAETSGAAGQADAPVKEENTTAAAEAPAAAASEEPKAAE</sequence>
<dbReference type="SMART" id="SM00101">
    <property type="entry name" value="14_3_3"/>
    <property type="match status" value="1"/>
</dbReference>
<dbReference type="Proteomes" id="UP000036947">
    <property type="component" value="Unassembled WGS sequence"/>
</dbReference>
<evidence type="ECO:0000256" key="2">
    <source>
        <dbReference type="PIRSR" id="PIRSR000868-1"/>
    </source>
</evidence>
<dbReference type="OrthoDB" id="10260625at2759"/>
<dbReference type="PIRSF" id="PIRSF000868">
    <property type="entry name" value="14-3-3"/>
    <property type="match status" value="1"/>
</dbReference>
<comment type="similarity">
    <text evidence="1 3">Belongs to the 14-3-3 family.</text>
</comment>
<evidence type="ECO:0000313" key="7">
    <source>
        <dbReference type="Proteomes" id="UP000036947"/>
    </source>
</evidence>
<feature type="site" description="Interaction with phosphoserine on interacting protein" evidence="2">
    <location>
        <position position="56"/>
    </location>
</feature>
<dbReference type="InterPro" id="IPR000308">
    <property type="entry name" value="14-3-3"/>
</dbReference>
<keyword evidence="7" id="KW-1185">Reference proteome</keyword>
<dbReference type="AlphaFoldDB" id="A0A0L0NM83"/>
<reference evidence="6 7" key="1">
    <citation type="journal article" date="2015" name="BMC Genomics">
        <title>The genome of the truffle-parasite Tolypocladium ophioglossoides and the evolution of antifungal peptaibiotics.</title>
        <authorList>
            <person name="Quandt C.A."/>
            <person name="Bushley K.E."/>
            <person name="Spatafora J.W."/>
        </authorList>
    </citation>
    <scope>NUCLEOTIDE SEQUENCE [LARGE SCALE GENOMIC DNA]</scope>
    <source>
        <strain evidence="6 7">CBS 100239</strain>
    </source>
</reference>
<gene>
    <name evidence="6" type="ORF">TOPH_00381</name>
</gene>
<evidence type="ECO:0000256" key="1">
    <source>
        <dbReference type="ARBA" id="ARBA00006141"/>
    </source>
</evidence>
<feature type="compositionally biased region" description="Low complexity" evidence="4">
    <location>
        <begin position="273"/>
        <end position="285"/>
    </location>
</feature>
<dbReference type="InterPro" id="IPR023410">
    <property type="entry name" value="14-3-3_domain"/>
</dbReference>
<evidence type="ECO:0000259" key="5">
    <source>
        <dbReference type="SMART" id="SM00101"/>
    </source>
</evidence>
<dbReference type="SUPFAM" id="SSF48445">
    <property type="entry name" value="14-3-3 protein"/>
    <property type="match status" value="1"/>
</dbReference>
<evidence type="ECO:0000313" key="6">
    <source>
        <dbReference type="EMBL" id="KND95242.1"/>
    </source>
</evidence>
<proteinExistence type="inferred from homology"/>
<dbReference type="PROSITE" id="PS00796">
    <property type="entry name" value="1433_1"/>
    <property type="match status" value="1"/>
</dbReference>
<dbReference type="Pfam" id="PF00244">
    <property type="entry name" value="14-3-3"/>
    <property type="match status" value="2"/>
</dbReference>
<comment type="caution">
    <text evidence="6">The sequence shown here is derived from an EMBL/GenBank/DDBJ whole genome shotgun (WGS) entry which is preliminary data.</text>
</comment>
<dbReference type="InterPro" id="IPR023409">
    <property type="entry name" value="14-3-3_CS"/>
</dbReference>
<evidence type="ECO:0000256" key="3">
    <source>
        <dbReference type="RuleBase" id="RU003466"/>
    </source>
</evidence>
<dbReference type="Gene3D" id="1.20.190.20">
    <property type="entry name" value="14-3-3 domain"/>
    <property type="match status" value="1"/>
</dbReference>
<dbReference type="CDD" id="cd11309">
    <property type="entry name" value="14-3-3_fungi"/>
    <property type="match status" value="1"/>
</dbReference>
<dbReference type="PRINTS" id="PR00305">
    <property type="entry name" value="1433ZETA"/>
</dbReference>
<dbReference type="PROSITE" id="PS00797">
    <property type="entry name" value="1433_2"/>
    <property type="match status" value="1"/>
</dbReference>
<feature type="region of interest" description="Disordered" evidence="4">
    <location>
        <begin position="254"/>
        <end position="292"/>
    </location>
</feature>
<feature type="domain" description="14-3-3" evidence="5">
    <location>
        <begin position="3"/>
        <end position="264"/>
    </location>
</feature>
<name>A0A0L0NM83_TOLOC</name>
<accession>A0A0L0NM83</accession>
<dbReference type="STRING" id="1163406.A0A0L0NM83"/>
<evidence type="ECO:0000256" key="4">
    <source>
        <dbReference type="SAM" id="MobiDB-lite"/>
    </source>
</evidence>
<protein>
    <submittedName>
        <fullName evidence="6">14-3-3 protein-like protein</fullName>
    </submittedName>
</protein>
<feature type="site" description="Interaction with phosphoserine on interacting protein" evidence="2">
    <location>
        <position position="129"/>
    </location>
</feature>